<evidence type="ECO:0000256" key="1">
    <source>
        <dbReference type="SAM" id="Phobius"/>
    </source>
</evidence>
<keyword evidence="1" id="KW-0812">Transmembrane</keyword>
<sequence length="78" mass="8454">MFPTMIGTVVIAGIVGYLAEKTEFTHNGILQSIIICIGGAFVFYFVRLMFGFGFASPGVNAIVSSIGALIIVPFHWRK</sequence>
<accession>A0A420DQY4</accession>
<dbReference type="STRING" id="1443111.Z949_3158"/>
<feature type="transmembrane region" description="Helical" evidence="1">
    <location>
        <begin position="58"/>
        <end position="76"/>
    </location>
</feature>
<proteinExistence type="predicted"/>
<evidence type="ECO:0000313" key="3">
    <source>
        <dbReference type="Proteomes" id="UP000284407"/>
    </source>
</evidence>
<dbReference type="AlphaFoldDB" id="A0A420DQY4"/>
<dbReference type="OrthoDB" id="7658829at2"/>
<keyword evidence="1" id="KW-0472">Membrane</keyword>
<name>A0A420DQY4_9RHOB</name>
<keyword evidence="1" id="KW-1133">Transmembrane helix</keyword>
<dbReference type="EMBL" id="RAQK01000001">
    <property type="protein sequence ID" value="RKE96590.1"/>
    <property type="molecule type" value="Genomic_DNA"/>
</dbReference>
<keyword evidence="3" id="KW-1185">Reference proteome</keyword>
<dbReference type="RefSeq" id="WP_025063527.1">
    <property type="nucleotide sequence ID" value="NZ_RAQK01000001.1"/>
</dbReference>
<organism evidence="2 3">
    <name type="scientific">Sulfitobacter guttiformis</name>
    <dbReference type="NCBI Taxonomy" id="74349"/>
    <lineage>
        <taxon>Bacteria</taxon>
        <taxon>Pseudomonadati</taxon>
        <taxon>Pseudomonadota</taxon>
        <taxon>Alphaproteobacteria</taxon>
        <taxon>Rhodobacterales</taxon>
        <taxon>Roseobacteraceae</taxon>
        <taxon>Sulfitobacter</taxon>
    </lineage>
</organism>
<reference evidence="2 3" key="1">
    <citation type="submission" date="2018-09" db="EMBL/GenBank/DDBJ databases">
        <title>Genomic Encyclopedia of Archaeal and Bacterial Type Strains, Phase II (KMG-II): from individual species to whole genera.</title>
        <authorList>
            <person name="Goeker M."/>
        </authorList>
    </citation>
    <scope>NUCLEOTIDE SEQUENCE [LARGE SCALE GENOMIC DNA]</scope>
    <source>
        <strain evidence="2 3">DSM 11458</strain>
    </source>
</reference>
<dbReference type="Proteomes" id="UP000284407">
    <property type="component" value="Unassembled WGS sequence"/>
</dbReference>
<comment type="caution">
    <text evidence="2">The sequence shown here is derived from an EMBL/GenBank/DDBJ whole genome shotgun (WGS) entry which is preliminary data.</text>
</comment>
<protein>
    <submittedName>
        <fullName evidence="2">Uncharacterized protein</fullName>
    </submittedName>
</protein>
<gene>
    <name evidence="2" type="ORF">C8N30_1155</name>
</gene>
<feature type="transmembrane region" description="Helical" evidence="1">
    <location>
        <begin position="28"/>
        <end position="46"/>
    </location>
</feature>
<evidence type="ECO:0000313" key="2">
    <source>
        <dbReference type="EMBL" id="RKE96590.1"/>
    </source>
</evidence>